<comment type="caution">
    <text evidence="2">The sequence shown here is derived from an EMBL/GenBank/DDBJ whole genome shotgun (WGS) entry which is preliminary data.</text>
</comment>
<feature type="transmembrane region" description="Helical" evidence="1">
    <location>
        <begin position="36"/>
        <end position="57"/>
    </location>
</feature>
<reference evidence="2 3" key="1">
    <citation type="journal article" date="2015" name="Nature">
        <title>rRNA introns, odd ribosomes, and small enigmatic genomes across a large radiation of phyla.</title>
        <authorList>
            <person name="Brown C.T."/>
            <person name="Hug L.A."/>
            <person name="Thomas B.C."/>
            <person name="Sharon I."/>
            <person name="Castelle C.J."/>
            <person name="Singh A."/>
            <person name="Wilkins M.J."/>
            <person name="Williams K.H."/>
            <person name="Banfield J.F."/>
        </authorList>
    </citation>
    <scope>NUCLEOTIDE SEQUENCE [LARGE SCALE GENOMIC DNA]</scope>
</reference>
<organism evidence="2 3">
    <name type="scientific">Candidatus Falkowbacteria bacterium GW2011_GWF2_39_8</name>
    <dbReference type="NCBI Taxonomy" id="1618642"/>
    <lineage>
        <taxon>Bacteria</taxon>
        <taxon>Candidatus Falkowiibacteriota</taxon>
    </lineage>
</organism>
<keyword evidence="1" id="KW-0472">Membrane</keyword>
<protein>
    <recommendedName>
        <fullName evidence="4">Bacterial repeat domain-containing protein</fullName>
    </recommendedName>
</protein>
<name>A0A0G0PX31_9BACT</name>
<dbReference type="Proteomes" id="UP000034137">
    <property type="component" value="Unassembled WGS sequence"/>
</dbReference>
<sequence length="461" mass="49534">MALPKASKRPIEKMVEKHYSWWNKTFVSIQKKDLKIWHVIFLIAFIAGSVTTMAWVISNKVGNYSSAAVSTASVNVVASIENSRMGNLAIRSSLTGMFSYVSVNSTNKNASSSLKYTIGDTLTITASDYNSGFVGSWGGDCASFGNQKVCTLKINTDKFISVSFIGESTMERNVMFDINLVSGSMGTLSIYSKNEAMSSDVIVTVAGPVIKDIGTRYVWGDVLTITAKDENNQFIGNWGGDCAGSMGNVCTLVVLNDLYVKATFNQPVLKTQTVSCAPMPGYAERNSSSTITQITTNGTTWLPSNVSSYNTKPGICTFVCKAGYSWINSKCIATVKTVSCTSIPGYAVRNSSSTIAQTSTNGTTWLPSNVSSYNIKPGICTFTCKPGYSWINSKCIATVKTVSCTSIPGYAVRNSSSTITQTSTNGTTWSPSNKSLYSTKPGICTFVCRTGYKWSGSACVK</sequence>
<keyword evidence="1" id="KW-0812">Transmembrane</keyword>
<evidence type="ECO:0000313" key="2">
    <source>
        <dbReference type="EMBL" id="KKR32478.1"/>
    </source>
</evidence>
<evidence type="ECO:0008006" key="4">
    <source>
        <dbReference type="Google" id="ProtNLM"/>
    </source>
</evidence>
<dbReference type="AlphaFoldDB" id="A0A0G0PX31"/>
<evidence type="ECO:0000313" key="3">
    <source>
        <dbReference type="Proteomes" id="UP000034137"/>
    </source>
</evidence>
<proteinExistence type="predicted"/>
<dbReference type="EMBL" id="LBXO01000033">
    <property type="protein sequence ID" value="KKR32478.1"/>
    <property type="molecule type" value="Genomic_DNA"/>
</dbReference>
<gene>
    <name evidence="2" type="ORF">UT64_C0033G0012</name>
</gene>
<accession>A0A0G0PX31</accession>
<keyword evidence="1" id="KW-1133">Transmembrane helix</keyword>
<evidence type="ECO:0000256" key="1">
    <source>
        <dbReference type="SAM" id="Phobius"/>
    </source>
</evidence>
<dbReference type="PATRIC" id="fig|1618642.3.peg.653"/>